<dbReference type="GO" id="GO:0000278">
    <property type="term" value="P:mitotic cell cycle"/>
    <property type="evidence" value="ECO:0007669"/>
    <property type="project" value="TreeGrafter"/>
</dbReference>
<keyword evidence="2" id="KW-0131">Cell cycle</keyword>
<dbReference type="InterPro" id="IPR014939">
    <property type="entry name" value="CDT1_Gemini-bd-like"/>
</dbReference>
<dbReference type="SMART" id="SM01075">
    <property type="entry name" value="CDT1"/>
    <property type="match status" value="1"/>
</dbReference>
<evidence type="ECO:0000313" key="5">
    <source>
        <dbReference type="EMBL" id="KAF6202546.1"/>
    </source>
</evidence>
<reference evidence="5" key="1">
    <citation type="journal article" date="2021" name="Mol. Ecol. Resour.">
        <title>Apolygus lucorum genome provides insights into omnivorousness and mesophyll feeding.</title>
        <authorList>
            <person name="Liu Y."/>
            <person name="Liu H."/>
            <person name="Wang H."/>
            <person name="Huang T."/>
            <person name="Liu B."/>
            <person name="Yang B."/>
            <person name="Yin L."/>
            <person name="Li B."/>
            <person name="Zhang Y."/>
            <person name="Zhang S."/>
            <person name="Jiang F."/>
            <person name="Zhang X."/>
            <person name="Ren Y."/>
            <person name="Wang B."/>
            <person name="Wang S."/>
            <person name="Lu Y."/>
            <person name="Wu K."/>
            <person name="Fan W."/>
            <person name="Wang G."/>
        </authorList>
    </citation>
    <scope>NUCLEOTIDE SEQUENCE</scope>
    <source>
        <strain evidence="5">12Hb</strain>
    </source>
</reference>
<feature type="region of interest" description="Disordered" evidence="3">
    <location>
        <begin position="847"/>
        <end position="901"/>
    </location>
</feature>
<feature type="region of interest" description="Disordered" evidence="3">
    <location>
        <begin position="92"/>
        <end position="151"/>
    </location>
</feature>
<dbReference type="InterPro" id="IPR036390">
    <property type="entry name" value="WH_DNA-bd_sf"/>
</dbReference>
<dbReference type="InterPro" id="IPR038090">
    <property type="entry name" value="Cdt1_C_WH_dom_sf"/>
</dbReference>
<accession>A0A8S9X384</accession>
<dbReference type="Pfam" id="PF08839">
    <property type="entry name" value="CDT1"/>
    <property type="match status" value="1"/>
</dbReference>
<dbReference type="PANTHER" id="PTHR28637:SF1">
    <property type="entry name" value="DNA REPLICATION FACTOR CDT1"/>
    <property type="match status" value="1"/>
</dbReference>
<feature type="compositionally biased region" description="Basic and acidic residues" evidence="3">
    <location>
        <begin position="811"/>
        <end position="822"/>
    </location>
</feature>
<feature type="region of interest" description="Disordered" evidence="3">
    <location>
        <begin position="184"/>
        <end position="256"/>
    </location>
</feature>
<dbReference type="SUPFAM" id="SSF46785">
    <property type="entry name" value="Winged helix' DNA-binding domain"/>
    <property type="match status" value="1"/>
</dbReference>
<evidence type="ECO:0000259" key="4">
    <source>
        <dbReference type="SMART" id="SM01075"/>
    </source>
</evidence>
<dbReference type="Proteomes" id="UP000466442">
    <property type="component" value="Unassembled WGS sequence"/>
</dbReference>
<comment type="similarity">
    <text evidence="1">Belongs to the Cdt1 family.</text>
</comment>
<feature type="region of interest" description="Disordered" evidence="3">
    <location>
        <begin position="811"/>
        <end position="831"/>
    </location>
</feature>
<feature type="domain" description="CDT1 Geminin-binding" evidence="4">
    <location>
        <begin position="383"/>
        <end position="550"/>
    </location>
</feature>
<dbReference type="GO" id="GO:0005634">
    <property type="term" value="C:nucleus"/>
    <property type="evidence" value="ECO:0007669"/>
    <property type="project" value="TreeGrafter"/>
</dbReference>
<proteinExistence type="inferred from homology"/>
<keyword evidence="6" id="KW-1185">Reference proteome</keyword>
<feature type="compositionally biased region" description="Basic and acidic residues" evidence="3">
    <location>
        <begin position="137"/>
        <end position="151"/>
    </location>
</feature>
<dbReference type="Pfam" id="PF16679">
    <property type="entry name" value="CDT1_C"/>
    <property type="match status" value="1"/>
</dbReference>
<dbReference type="InterPro" id="IPR032054">
    <property type="entry name" value="Cdt1_C"/>
</dbReference>
<comment type="caution">
    <text evidence="5">The sequence shown here is derived from an EMBL/GenBank/DDBJ whole genome shotgun (WGS) entry which is preliminary data.</text>
</comment>
<dbReference type="CDD" id="cd08767">
    <property type="entry name" value="Cdt1_c"/>
    <property type="match status" value="1"/>
</dbReference>
<dbReference type="GO" id="GO:0030174">
    <property type="term" value="P:regulation of DNA-templated DNA replication initiation"/>
    <property type="evidence" value="ECO:0007669"/>
    <property type="project" value="InterPro"/>
</dbReference>
<dbReference type="GO" id="GO:0070182">
    <property type="term" value="F:DNA polymerase binding"/>
    <property type="evidence" value="ECO:0007669"/>
    <property type="project" value="TreeGrafter"/>
</dbReference>
<evidence type="ECO:0000256" key="2">
    <source>
        <dbReference type="ARBA" id="ARBA00023306"/>
    </source>
</evidence>
<dbReference type="PANTHER" id="PTHR28637">
    <property type="entry name" value="DNA REPLICATION FACTOR CDT1"/>
    <property type="match status" value="1"/>
</dbReference>
<dbReference type="OrthoDB" id="341730at2759"/>
<dbReference type="GO" id="GO:0071163">
    <property type="term" value="P:DNA replication preinitiation complex assembly"/>
    <property type="evidence" value="ECO:0007669"/>
    <property type="project" value="InterPro"/>
</dbReference>
<dbReference type="EMBL" id="WIXP02000011">
    <property type="protein sequence ID" value="KAF6202546.1"/>
    <property type="molecule type" value="Genomic_DNA"/>
</dbReference>
<evidence type="ECO:0000256" key="3">
    <source>
        <dbReference type="SAM" id="MobiDB-lite"/>
    </source>
</evidence>
<dbReference type="AlphaFoldDB" id="A0A8S9X384"/>
<sequence length="960" mass="106533">MLFTQLDSYIRPFESKPLFLSVSAVPSNSADRHRGFWSEDSTSWTAPGGTMALQTSIAEYFNLRKRGAADDLKKVTSSNKVLILDKNAVATDTSKDVESSGRSIIYSESPQGSTKKTNSVPKRSRKTPLVASRRLSASKDKKETTQPDIRKCLWPSKVEKIVEEPDPKPSEEVVDSAVNVPFHIHSLSPKKKPSTPTKAPSTPAKTETKDADPTHSSAVGLSTPKKEENVVNDPQEGSSAITSDKISVTKSARSEALQKSTKLADLKNRLKKFNDGFNKLKEIQDRKEKLAASPKIQKFKTIELEVNVSPKKPTAVAEEVKALKSPSLLRKSLFMSPTKPSAGASTYVSPRKLFDKPPPSSPSKPAYQRFFDLAVAGKPALPLPYKYRCLAETFRSVDTVVSMMYNRNENIVFNKLRASVQQLSKRNLNESHIGQIMTVLPIAFELKREKVRSFGSQREQYELVLKPIISEGETTRNDGDKVKVSMSPSILLQRRRDFYNALLEKAKDHHELFLSNLDPPLVIPKDKLMRWHPDFDVDSCADIPPASLPSAPIQEKLSTAKDVLIKAKDMLSSNNRMEKALERLSGSQPPPPTSETAAATAALAKALKGIPKSLLEKVRAKQAAKTAALLTRCPEETKRRLELTRLPELSRILRNIFVLERKNVIPLAVILEKISQSYREVLSQDDLLRHIQLIKESVPGWITEIMDGDKKYVRLSRDADFARITNRLQQLITDNKDSRRGNIFAMSEEMNLPESLERLEISPDKSDCCKQDEVRGSANQRHSINASDEPERILESLSISTCNKGRCTCHKPTDNRNKDLKRLVRPRRPILRKSKLSQAVLRAPVLRLPGDGGSDLSSPPLATTPEGVRPLTALLPDPSLGSGDEESGASSSILPSNSEGRRNAAAQSTCCAVQARLTAHAHSSTPTASDDTSMDELASYFDLFVHIPKKMSQMAEMMYI</sequence>
<protein>
    <recommendedName>
        <fullName evidence="4">CDT1 Geminin-binding domain-containing protein</fullName>
    </recommendedName>
</protein>
<evidence type="ECO:0000256" key="1">
    <source>
        <dbReference type="ARBA" id="ARBA00008356"/>
    </source>
</evidence>
<feature type="compositionally biased region" description="Polar residues" evidence="3">
    <location>
        <begin position="235"/>
        <end position="256"/>
    </location>
</feature>
<dbReference type="InterPro" id="IPR045173">
    <property type="entry name" value="Cdt1"/>
</dbReference>
<dbReference type="CDD" id="cd08674">
    <property type="entry name" value="Cdt1_m"/>
    <property type="match status" value="1"/>
</dbReference>
<feature type="compositionally biased region" description="Low complexity" evidence="3">
    <location>
        <begin position="194"/>
        <end position="205"/>
    </location>
</feature>
<name>A0A8S9X384_APOLU</name>
<feature type="compositionally biased region" description="Polar residues" evidence="3">
    <location>
        <begin position="100"/>
        <end position="121"/>
    </location>
</feature>
<dbReference type="GO" id="GO:0003677">
    <property type="term" value="F:DNA binding"/>
    <property type="evidence" value="ECO:0007669"/>
    <property type="project" value="InterPro"/>
</dbReference>
<dbReference type="GO" id="GO:0000076">
    <property type="term" value="P:DNA replication checkpoint signaling"/>
    <property type="evidence" value="ECO:0007669"/>
    <property type="project" value="TreeGrafter"/>
</dbReference>
<dbReference type="Gene3D" id="1.10.10.1420">
    <property type="entry name" value="DNA replication factor Cdt1, C-terminal WH domain"/>
    <property type="match status" value="1"/>
</dbReference>
<evidence type="ECO:0000313" key="6">
    <source>
        <dbReference type="Proteomes" id="UP000466442"/>
    </source>
</evidence>
<organism evidence="5 6">
    <name type="scientific">Apolygus lucorum</name>
    <name type="common">Small green plant bug</name>
    <name type="synonym">Lygocoris lucorum</name>
    <dbReference type="NCBI Taxonomy" id="248454"/>
    <lineage>
        <taxon>Eukaryota</taxon>
        <taxon>Metazoa</taxon>
        <taxon>Ecdysozoa</taxon>
        <taxon>Arthropoda</taxon>
        <taxon>Hexapoda</taxon>
        <taxon>Insecta</taxon>
        <taxon>Pterygota</taxon>
        <taxon>Neoptera</taxon>
        <taxon>Paraneoptera</taxon>
        <taxon>Hemiptera</taxon>
        <taxon>Heteroptera</taxon>
        <taxon>Panheteroptera</taxon>
        <taxon>Cimicomorpha</taxon>
        <taxon>Miridae</taxon>
        <taxon>Mirini</taxon>
        <taxon>Apolygus</taxon>
    </lineage>
</organism>
<gene>
    <name evidence="5" type="ORF">GE061_002943</name>
</gene>